<organism evidence="2 3">
    <name type="scientific">Sphingobacterium detergens</name>
    <dbReference type="NCBI Taxonomy" id="1145106"/>
    <lineage>
        <taxon>Bacteria</taxon>
        <taxon>Pseudomonadati</taxon>
        <taxon>Bacteroidota</taxon>
        <taxon>Sphingobacteriia</taxon>
        <taxon>Sphingobacteriales</taxon>
        <taxon>Sphingobacteriaceae</taxon>
        <taxon>Sphingobacterium</taxon>
    </lineage>
</organism>
<evidence type="ECO:0000259" key="1">
    <source>
        <dbReference type="PROSITE" id="PS50075"/>
    </source>
</evidence>
<dbReference type="Proteomes" id="UP000286246">
    <property type="component" value="Unassembled WGS sequence"/>
</dbReference>
<gene>
    <name evidence="2" type="ORF">DFQ12_4456</name>
</gene>
<dbReference type="Pfam" id="PF00550">
    <property type="entry name" value="PP-binding"/>
    <property type="match status" value="1"/>
</dbReference>
<accession>A0A420ALR4</accession>
<dbReference type="RefSeq" id="WP_120261129.1">
    <property type="nucleotide sequence ID" value="NZ_RAPY01000005.1"/>
</dbReference>
<dbReference type="SUPFAM" id="SSF47336">
    <property type="entry name" value="ACP-like"/>
    <property type="match status" value="1"/>
</dbReference>
<comment type="caution">
    <text evidence="2">The sequence shown here is derived from an EMBL/GenBank/DDBJ whole genome shotgun (WGS) entry which is preliminary data.</text>
</comment>
<dbReference type="InterPro" id="IPR009081">
    <property type="entry name" value="PP-bd_ACP"/>
</dbReference>
<dbReference type="AlphaFoldDB" id="A0A420ALR4"/>
<dbReference type="PROSITE" id="PS50075">
    <property type="entry name" value="CARRIER"/>
    <property type="match status" value="1"/>
</dbReference>
<reference evidence="2 3" key="1">
    <citation type="submission" date="2018-09" db="EMBL/GenBank/DDBJ databases">
        <title>Genomic Encyclopedia of Type Strains, Phase III (KMG-III): the genomes of soil and plant-associated and newly described type strains.</title>
        <authorList>
            <person name="Whitman W."/>
        </authorList>
    </citation>
    <scope>NUCLEOTIDE SEQUENCE [LARGE SCALE GENOMIC DNA]</scope>
    <source>
        <strain evidence="2 3">CECT 7938</strain>
    </source>
</reference>
<protein>
    <submittedName>
        <fullName evidence="2">Phosphopantetheine binding protein</fullName>
    </submittedName>
</protein>
<sequence>MNTEKFLELLKEELELESDLQTSTNLKELDEWDSMVAMLLIGLVSNEFDVNLTGDDINSITTVQSLMEKIGAERFE</sequence>
<dbReference type="InterPro" id="IPR036736">
    <property type="entry name" value="ACP-like_sf"/>
</dbReference>
<dbReference type="Gene3D" id="1.10.1200.10">
    <property type="entry name" value="ACP-like"/>
    <property type="match status" value="1"/>
</dbReference>
<dbReference type="EMBL" id="RAPY01000005">
    <property type="protein sequence ID" value="RKE45383.1"/>
    <property type="molecule type" value="Genomic_DNA"/>
</dbReference>
<dbReference type="OrthoDB" id="675004at2"/>
<feature type="domain" description="Carrier" evidence="1">
    <location>
        <begin position="1"/>
        <end position="74"/>
    </location>
</feature>
<evidence type="ECO:0000313" key="2">
    <source>
        <dbReference type="EMBL" id="RKE45383.1"/>
    </source>
</evidence>
<keyword evidence="3" id="KW-1185">Reference proteome</keyword>
<evidence type="ECO:0000313" key="3">
    <source>
        <dbReference type="Proteomes" id="UP000286246"/>
    </source>
</evidence>
<proteinExistence type="predicted"/>
<name>A0A420ALR4_SPHD1</name>